<dbReference type="Pfam" id="PF26466">
    <property type="entry name" value="DNA_primase_lrg_N"/>
    <property type="match status" value="1"/>
</dbReference>
<dbReference type="EMBL" id="GBHO01009764">
    <property type="protein sequence ID" value="JAG33840.1"/>
    <property type="molecule type" value="Transcribed_RNA"/>
</dbReference>
<dbReference type="GO" id="GO:0046872">
    <property type="term" value="F:metal ion binding"/>
    <property type="evidence" value="ECO:0007669"/>
    <property type="project" value="UniProtKB-KW"/>
</dbReference>
<dbReference type="GO" id="GO:0051539">
    <property type="term" value="F:4 iron, 4 sulfur cluster binding"/>
    <property type="evidence" value="ECO:0007669"/>
    <property type="project" value="UniProtKB-KW"/>
</dbReference>
<gene>
    <name evidence="1" type="primary">nirS</name>
    <name evidence="1" type="ORF">CM83_3118</name>
</gene>
<protein>
    <submittedName>
        <fullName evidence="1">Nitrite reductase</fullName>
    </submittedName>
</protein>
<organism evidence="1">
    <name type="scientific">Lygus hesperus</name>
    <name type="common">Western plant bug</name>
    <dbReference type="NCBI Taxonomy" id="30085"/>
    <lineage>
        <taxon>Eukaryota</taxon>
        <taxon>Metazoa</taxon>
        <taxon>Ecdysozoa</taxon>
        <taxon>Arthropoda</taxon>
        <taxon>Hexapoda</taxon>
        <taxon>Insecta</taxon>
        <taxon>Pterygota</taxon>
        <taxon>Neoptera</taxon>
        <taxon>Paraneoptera</taxon>
        <taxon>Hemiptera</taxon>
        <taxon>Heteroptera</taxon>
        <taxon>Panheteroptera</taxon>
        <taxon>Cimicomorpha</taxon>
        <taxon>Miridae</taxon>
        <taxon>Mirini</taxon>
        <taxon>Lygus</taxon>
    </lineage>
</organism>
<reference evidence="1" key="1">
    <citation type="journal article" date="2014" name="PLoS ONE">
        <title>Transcriptome-Based Identification of ABC Transporters in the Western Tarnished Plant Bug Lygus hesperus.</title>
        <authorList>
            <person name="Hull J.J."/>
            <person name="Chaney K."/>
            <person name="Geib S.M."/>
            <person name="Fabrick J.A."/>
            <person name="Brent C.S."/>
            <person name="Walsh D."/>
            <person name="Lavine L.C."/>
        </authorList>
    </citation>
    <scope>NUCLEOTIDE SEQUENCE</scope>
</reference>
<dbReference type="Gene3D" id="1.20.930.80">
    <property type="match status" value="1"/>
</dbReference>
<name>A0A0A9YWA1_LYGHE</name>
<sequence length="146" mass="16886">MFDMFVRVEVNILQYRLLSTIRSSPAYVTTVAASLQVPLHSLTQTPFSWNSTATWYTLPWEQSLEVMKSRRGVIHNRQCYIPDTQVVPILLGKYQKILQKRVINAKKNFQKILEKYNNIEYSLSSILLHTSTEVQDGGRCRKHGAL</sequence>
<dbReference type="GO" id="GO:0006269">
    <property type="term" value="P:DNA replication, synthesis of primer"/>
    <property type="evidence" value="ECO:0007669"/>
    <property type="project" value="UniProtKB-KW"/>
</dbReference>
<reference evidence="1" key="2">
    <citation type="submission" date="2014-07" db="EMBL/GenBank/DDBJ databases">
        <authorList>
            <person name="Hull J."/>
        </authorList>
    </citation>
    <scope>NUCLEOTIDE SEQUENCE</scope>
</reference>
<dbReference type="AlphaFoldDB" id="A0A0A9YWA1"/>
<proteinExistence type="predicted"/>
<accession>A0A0A9YWA1</accession>
<evidence type="ECO:0000313" key="1">
    <source>
        <dbReference type="EMBL" id="JAG33840.1"/>
    </source>
</evidence>